<protein>
    <submittedName>
        <fullName evidence="1">Uncharacterized protein</fullName>
    </submittedName>
</protein>
<sequence length="42" mass="4862">MQPMFGRCKNFAFVVQGSRSNYLQNCRSNKIQINIFLFLSCG</sequence>
<accession>A0A0E9SCF7</accession>
<evidence type="ECO:0000313" key="1">
    <source>
        <dbReference type="EMBL" id="JAH38208.1"/>
    </source>
</evidence>
<reference evidence="1" key="2">
    <citation type="journal article" date="2015" name="Fish Shellfish Immunol.">
        <title>Early steps in the European eel (Anguilla anguilla)-Vibrio vulnificus interaction in the gills: Role of the RtxA13 toxin.</title>
        <authorList>
            <person name="Callol A."/>
            <person name="Pajuelo D."/>
            <person name="Ebbesson L."/>
            <person name="Teles M."/>
            <person name="MacKenzie S."/>
            <person name="Amaro C."/>
        </authorList>
    </citation>
    <scope>NUCLEOTIDE SEQUENCE</scope>
</reference>
<dbReference type="AlphaFoldDB" id="A0A0E9SCF7"/>
<name>A0A0E9SCF7_ANGAN</name>
<organism evidence="1">
    <name type="scientific">Anguilla anguilla</name>
    <name type="common">European freshwater eel</name>
    <name type="synonym">Muraena anguilla</name>
    <dbReference type="NCBI Taxonomy" id="7936"/>
    <lineage>
        <taxon>Eukaryota</taxon>
        <taxon>Metazoa</taxon>
        <taxon>Chordata</taxon>
        <taxon>Craniata</taxon>
        <taxon>Vertebrata</taxon>
        <taxon>Euteleostomi</taxon>
        <taxon>Actinopterygii</taxon>
        <taxon>Neopterygii</taxon>
        <taxon>Teleostei</taxon>
        <taxon>Anguilliformes</taxon>
        <taxon>Anguillidae</taxon>
        <taxon>Anguilla</taxon>
    </lineage>
</organism>
<dbReference type="EMBL" id="GBXM01070369">
    <property type="protein sequence ID" value="JAH38208.1"/>
    <property type="molecule type" value="Transcribed_RNA"/>
</dbReference>
<reference evidence="1" key="1">
    <citation type="submission" date="2014-11" db="EMBL/GenBank/DDBJ databases">
        <authorList>
            <person name="Amaro Gonzalez C."/>
        </authorList>
    </citation>
    <scope>NUCLEOTIDE SEQUENCE</scope>
</reference>
<proteinExistence type="predicted"/>